<evidence type="ECO:0000256" key="6">
    <source>
        <dbReference type="SAM" id="MobiDB-lite"/>
    </source>
</evidence>
<evidence type="ECO:0000313" key="8">
    <source>
        <dbReference type="EMBL" id="RXG47831.1"/>
    </source>
</evidence>
<comment type="similarity">
    <text evidence="2 5">Belongs to the RRS1 family.</text>
</comment>
<keyword evidence="4 5" id="KW-0539">Nucleus</keyword>
<dbReference type="Pfam" id="PF04939">
    <property type="entry name" value="RRS1"/>
    <property type="match status" value="1"/>
</dbReference>
<dbReference type="OMA" id="KMVYDEA"/>
<dbReference type="SMR" id="A0A2J8DYS4"/>
<dbReference type="EMBL" id="RSDZ01000031">
    <property type="protein sequence ID" value="RXG47831.1"/>
    <property type="molecule type" value="Genomic_DNA"/>
</dbReference>
<sequence length="196" mass="22081">MATADSKAKLSVTVDRATPYYFDLGLLQATDPNPFKITSSNIEEDLASIARDGAQVIINQLMTACPITATPEGVLLTLPPPSTPLPRELPVPKAKEPTKWERFAAKRGIKPKTREQRRNLAFDEDTGEWARKWGYKGLNKKGENDWLVEVDPAAEAQRKAGTEIRGDGRRERKEKVRRNERKQRKNARESMQAGKK</sequence>
<dbReference type="InterPro" id="IPR007023">
    <property type="entry name" value="Ribosom_reg"/>
</dbReference>
<name>A0A2J8DYS4_VERDA</name>
<evidence type="ECO:0000256" key="2">
    <source>
        <dbReference type="ARBA" id="ARBA00010077"/>
    </source>
</evidence>
<organism evidence="7 9">
    <name type="scientific">Verticillium dahliae</name>
    <name type="common">Verticillium wilt</name>
    <dbReference type="NCBI Taxonomy" id="27337"/>
    <lineage>
        <taxon>Eukaryota</taxon>
        <taxon>Fungi</taxon>
        <taxon>Dikarya</taxon>
        <taxon>Ascomycota</taxon>
        <taxon>Pezizomycotina</taxon>
        <taxon>Sordariomycetes</taxon>
        <taxon>Hypocreomycetidae</taxon>
        <taxon>Glomerellales</taxon>
        <taxon>Plectosphaerellaceae</taxon>
        <taxon>Verticillium</taxon>
    </lineage>
</organism>
<reference evidence="8 10" key="2">
    <citation type="submission" date="2018-12" db="EMBL/GenBank/DDBJ databases">
        <title>Genome of Verticillium dahliae isolate Getta Getta.</title>
        <authorList>
            <person name="Gardiner D.M."/>
        </authorList>
    </citation>
    <scope>NUCLEOTIDE SEQUENCE [LARGE SCALE GENOMIC DNA]</scope>
    <source>
        <strain evidence="8 10">Getta Getta</strain>
    </source>
</reference>
<dbReference type="OrthoDB" id="28455at2759"/>
<evidence type="ECO:0000256" key="1">
    <source>
        <dbReference type="ARBA" id="ARBA00004123"/>
    </source>
</evidence>
<dbReference type="Proteomes" id="UP000236305">
    <property type="component" value="Unassembled WGS sequence"/>
</dbReference>
<accession>A0A2J8DYS4</accession>
<evidence type="ECO:0000256" key="3">
    <source>
        <dbReference type="ARBA" id="ARBA00022517"/>
    </source>
</evidence>
<evidence type="ECO:0000313" key="10">
    <source>
        <dbReference type="Proteomes" id="UP000288725"/>
    </source>
</evidence>
<feature type="region of interest" description="Disordered" evidence="6">
    <location>
        <begin position="151"/>
        <end position="196"/>
    </location>
</feature>
<protein>
    <recommendedName>
        <fullName evidence="5">Ribosome biogenesis regulatory protein</fullName>
    </recommendedName>
</protein>
<dbReference type="Proteomes" id="UP000288725">
    <property type="component" value="Unassembled WGS sequence"/>
</dbReference>
<proteinExistence type="inferred from homology"/>
<evidence type="ECO:0000256" key="4">
    <source>
        <dbReference type="ARBA" id="ARBA00023242"/>
    </source>
</evidence>
<feature type="compositionally biased region" description="Basic residues" evidence="6">
    <location>
        <begin position="175"/>
        <end position="185"/>
    </location>
</feature>
<keyword evidence="3 5" id="KW-0690">Ribosome biogenesis</keyword>
<dbReference type="AlphaFoldDB" id="A0A2J8DYS4"/>
<comment type="subcellular location">
    <subcellularLocation>
        <location evidence="1 5">Nucleus</location>
    </subcellularLocation>
</comment>
<feature type="compositionally biased region" description="Basic and acidic residues" evidence="6">
    <location>
        <begin position="156"/>
        <end position="174"/>
    </location>
</feature>
<evidence type="ECO:0000313" key="9">
    <source>
        <dbReference type="Proteomes" id="UP000236305"/>
    </source>
</evidence>
<evidence type="ECO:0000313" key="7">
    <source>
        <dbReference type="EMBL" id="PNH34481.1"/>
    </source>
</evidence>
<dbReference type="GO" id="GO:0005634">
    <property type="term" value="C:nucleus"/>
    <property type="evidence" value="ECO:0007669"/>
    <property type="project" value="UniProtKB-SubCell"/>
</dbReference>
<comment type="caution">
    <text evidence="7">The sequence shown here is derived from an EMBL/GenBank/DDBJ whole genome shotgun (WGS) entry which is preliminary data.</text>
</comment>
<dbReference type="GO" id="GO:0042254">
    <property type="term" value="P:ribosome biogenesis"/>
    <property type="evidence" value="ECO:0007669"/>
    <property type="project" value="UniProtKB-KW"/>
</dbReference>
<comment type="function">
    <text evidence="5">Involved in ribosomal large subunit assembly.</text>
</comment>
<gene>
    <name evidence="7" type="ORF">BJF96_g2109</name>
    <name evidence="8" type="ORF">VDGE_04236</name>
</gene>
<dbReference type="EMBL" id="MPSH01000005">
    <property type="protein sequence ID" value="PNH34481.1"/>
    <property type="molecule type" value="Genomic_DNA"/>
</dbReference>
<reference evidence="7 9" key="1">
    <citation type="submission" date="2017-12" db="EMBL/GenBank/DDBJ databases">
        <title>Comparative genomics yields insights into virulence evolution of Verticillium dahliae.</title>
        <authorList>
            <person name="Fan R."/>
            <person name="Armitage A.D."/>
            <person name="Cascant-Lopez E."/>
            <person name="Sobczyk M."/>
            <person name="Cockerton H.M."/>
            <person name="Harrison R.J."/>
        </authorList>
    </citation>
    <scope>NUCLEOTIDE SEQUENCE [LARGE SCALE GENOMIC DNA]</scope>
    <source>
        <strain evidence="7 9">12008</strain>
    </source>
</reference>
<evidence type="ECO:0000256" key="5">
    <source>
        <dbReference type="RuleBase" id="RU364132"/>
    </source>
</evidence>